<keyword evidence="3" id="KW-0001">2Fe-2S</keyword>
<organism evidence="9 10">
    <name type="scientific">Ananas comosus</name>
    <name type="common">Pineapple</name>
    <name type="synonym">Ananas ananas</name>
    <dbReference type="NCBI Taxonomy" id="4615"/>
    <lineage>
        <taxon>Eukaryota</taxon>
        <taxon>Viridiplantae</taxon>
        <taxon>Streptophyta</taxon>
        <taxon>Embryophyta</taxon>
        <taxon>Tracheophyta</taxon>
        <taxon>Spermatophyta</taxon>
        <taxon>Magnoliopsida</taxon>
        <taxon>Liliopsida</taxon>
        <taxon>Poales</taxon>
        <taxon>Bromeliaceae</taxon>
        <taxon>Bromelioideae</taxon>
        <taxon>Ananas</taxon>
    </lineage>
</organism>
<evidence type="ECO:0000259" key="8">
    <source>
        <dbReference type="Pfam" id="PF00462"/>
    </source>
</evidence>
<dbReference type="GO" id="GO:0046872">
    <property type="term" value="F:metal ion binding"/>
    <property type="evidence" value="ECO:0007669"/>
    <property type="project" value="UniProtKB-KW"/>
</dbReference>
<gene>
    <name evidence="9" type="ORF">ACMD2_22120</name>
</gene>
<comment type="similarity">
    <text evidence="2">Belongs to the glutaredoxin family. CGFS subfamily.</text>
</comment>
<dbReference type="PANTHER" id="PTHR10293:SF16">
    <property type="entry name" value="GLUTAREDOXIN-RELATED PROTEIN 5, MITOCHONDRIAL"/>
    <property type="match status" value="1"/>
</dbReference>
<evidence type="ECO:0000256" key="5">
    <source>
        <dbReference type="ARBA" id="ARBA00023004"/>
    </source>
</evidence>
<dbReference type="CDD" id="cd03028">
    <property type="entry name" value="GRX_PICOT_like"/>
    <property type="match status" value="1"/>
</dbReference>
<keyword evidence="7" id="KW-0676">Redox-active center</keyword>
<comment type="caution">
    <text evidence="9">The sequence shown here is derived from an EMBL/GenBank/DDBJ whole genome shotgun (WGS) entry which is preliminary data.</text>
</comment>
<dbReference type="PROSITE" id="PS51354">
    <property type="entry name" value="GLUTAREDOXIN_2"/>
    <property type="match status" value="1"/>
</dbReference>
<evidence type="ECO:0000256" key="4">
    <source>
        <dbReference type="ARBA" id="ARBA00022723"/>
    </source>
</evidence>
<dbReference type="InterPro" id="IPR002109">
    <property type="entry name" value="Glutaredoxin"/>
</dbReference>
<dbReference type="SUPFAM" id="SSF52833">
    <property type="entry name" value="Thioredoxin-like"/>
    <property type="match status" value="1"/>
</dbReference>
<sequence>MRRIRIRGMARSLASVAFNSVNSTVKSKVALGLGLQQWAKYSTRTGGDSDTHEDFRPASNLGSSGISVHDVVQQDVKENPVMVYMKGVPDAPQCGFSALAVKVLQHYGVPISARNILENPELKEGVKAYSNWPTFPQVFIKGEFVGGSDIVLNMHQNGELKELLVDIGKESGES</sequence>
<evidence type="ECO:0000313" key="9">
    <source>
        <dbReference type="EMBL" id="OAY76167.1"/>
    </source>
</evidence>
<keyword evidence="5" id="KW-0408">Iron</keyword>
<dbReference type="InterPro" id="IPR036249">
    <property type="entry name" value="Thioredoxin-like_sf"/>
</dbReference>
<evidence type="ECO:0000256" key="6">
    <source>
        <dbReference type="ARBA" id="ARBA00023014"/>
    </source>
</evidence>
<dbReference type="InterPro" id="IPR004480">
    <property type="entry name" value="Monothiol_GRX-rel"/>
</dbReference>
<evidence type="ECO:0000256" key="2">
    <source>
        <dbReference type="ARBA" id="ARBA00008983"/>
    </source>
</evidence>
<feature type="domain" description="Glutaredoxin" evidence="8">
    <location>
        <begin position="81"/>
        <end position="145"/>
    </location>
</feature>
<keyword evidence="4" id="KW-0479">Metal-binding</keyword>
<protein>
    <submittedName>
        <fullName evidence="9">Monothiol glutaredoxin-S4, mitochondrial</fullName>
    </submittedName>
</protein>
<reference evidence="9 10" key="1">
    <citation type="journal article" date="2016" name="DNA Res.">
        <title>The draft genome of MD-2 pineapple using hybrid error correction of long reads.</title>
        <authorList>
            <person name="Redwan R.M."/>
            <person name="Saidin A."/>
            <person name="Kumar S.V."/>
        </authorList>
    </citation>
    <scope>NUCLEOTIDE SEQUENCE [LARGE SCALE GENOMIC DNA]</scope>
    <source>
        <strain evidence="10">cv. MD2</strain>
        <tissue evidence="9">Leaf</tissue>
    </source>
</reference>
<dbReference type="AlphaFoldDB" id="A0A199VGC3"/>
<dbReference type="GO" id="GO:0005759">
    <property type="term" value="C:mitochondrial matrix"/>
    <property type="evidence" value="ECO:0007669"/>
    <property type="project" value="TreeGrafter"/>
</dbReference>
<dbReference type="Proteomes" id="UP000092600">
    <property type="component" value="Unassembled WGS sequence"/>
</dbReference>
<dbReference type="EMBL" id="LSRQ01001889">
    <property type="protein sequence ID" value="OAY76167.1"/>
    <property type="molecule type" value="Genomic_DNA"/>
</dbReference>
<comment type="function">
    <text evidence="1">May only reduce GSH-thiol disulfides, but not protein disulfides.</text>
</comment>
<dbReference type="GO" id="GO:0051537">
    <property type="term" value="F:2 iron, 2 sulfur cluster binding"/>
    <property type="evidence" value="ECO:0007669"/>
    <property type="project" value="UniProtKB-KW"/>
</dbReference>
<name>A0A199VGC3_ANACO</name>
<accession>A0A199VGC3</accession>
<dbReference type="FunFam" id="3.40.30.10:FF:000005">
    <property type="entry name" value="Glutaredoxin 5"/>
    <property type="match status" value="1"/>
</dbReference>
<dbReference type="InterPro" id="IPR033658">
    <property type="entry name" value="GRX_PICOT-like"/>
</dbReference>
<dbReference type="NCBIfam" id="TIGR00365">
    <property type="entry name" value="Grx4 family monothiol glutaredoxin"/>
    <property type="match status" value="1"/>
</dbReference>
<evidence type="ECO:0000256" key="1">
    <source>
        <dbReference type="ARBA" id="ARBA00002426"/>
    </source>
</evidence>
<dbReference type="PANTHER" id="PTHR10293">
    <property type="entry name" value="GLUTAREDOXIN FAMILY MEMBER"/>
    <property type="match status" value="1"/>
</dbReference>
<dbReference type="Gene3D" id="3.40.30.10">
    <property type="entry name" value="Glutaredoxin"/>
    <property type="match status" value="1"/>
</dbReference>
<dbReference type="STRING" id="4615.A0A199VGC3"/>
<keyword evidence="6" id="KW-0411">Iron-sulfur</keyword>
<dbReference type="Pfam" id="PF00462">
    <property type="entry name" value="Glutaredoxin"/>
    <property type="match status" value="1"/>
</dbReference>
<evidence type="ECO:0000256" key="7">
    <source>
        <dbReference type="ARBA" id="ARBA00023284"/>
    </source>
</evidence>
<evidence type="ECO:0000256" key="3">
    <source>
        <dbReference type="ARBA" id="ARBA00022714"/>
    </source>
</evidence>
<proteinExistence type="inferred from homology"/>
<evidence type="ECO:0000313" key="10">
    <source>
        <dbReference type="Proteomes" id="UP000092600"/>
    </source>
</evidence>